<evidence type="ECO:0000313" key="1">
    <source>
        <dbReference type="EMBL" id="KAI4334306.1"/>
    </source>
</evidence>
<sequence>MLALKRLTPESFCIRASMVASQHTRQQDMLYLLPLQHYAQMTPKRFLDIYQLGKKAAIEKERARLFLKQIK</sequence>
<protein>
    <submittedName>
        <fullName evidence="1">Uncharacterized protein</fullName>
    </submittedName>
</protein>
<evidence type="ECO:0000313" key="2">
    <source>
        <dbReference type="Proteomes" id="UP000828941"/>
    </source>
</evidence>
<organism evidence="1 2">
    <name type="scientific">Bauhinia variegata</name>
    <name type="common">Purple orchid tree</name>
    <name type="synonym">Phanera variegata</name>
    <dbReference type="NCBI Taxonomy" id="167791"/>
    <lineage>
        <taxon>Eukaryota</taxon>
        <taxon>Viridiplantae</taxon>
        <taxon>Streptophyta</taxon>
        <taxon>Embryophyta</taxon>
        <taxon>Tracheophyta</taxon>
        <taxon>Spermatophyta</taxon>
        <taxon>Magnoliopsida</taxon>
        <taxon>eudicotyledons</taxon>
        <taxon>Gunneridae</taxon>
        <taxon>Pentapetalae</taxon>
        <taxon>rosids</taxon>
        <taxon>fabids</taxon>
        <taxon>Fabales</taxon>
        <taxon>Fabaceae</taxon>
        <taxon>Cercidoideae</taxon>
        <taxon>Cercideae</taxon>
        <taxon>Bauhiniinae</taxon>
        <taxon>Bauhinia</taxon>
    </lineage>
</organism>
<proteinExistence type="predicted"/>
<keyword evidence="2" id="KW-1185">Reference proteome</keyword>
<gene>
    <name evidence="1" type="ORF">L6164_019016</name>
</gene>
<accession>A0ACB9NGH2</accession>
<reference evidence="1 2" key="1">
    <citation type="journal article" date="2022" name="DNA Res.">
        <title>Chromosomal-level genome assembly of the orchid tree Bauhinia variegata (Leguminosae; Cercidoideae) supports the allotetraploid origin hypothesis of Bauhinia.</title>
        <authorList>
            <person name="Zhong Y."/>
            <person name="Chen Y."/>
            <person name="Zheng D."/>
            <person name="Pang J."/>
            <person name="Liu Y."/>
            <person name="Luo S."/>
            <person name="Meng S."/>
            <person name="Qian L."/>
            <person name="Wei D."/>
            <person name="Dai S."/>
            <person name="Zhou R."/>
        </authorList>
    </citation>
    <scope>NUCLEOTIDE SEQUENCE [LARGE SCALE GENOMIC DNA]</scope>
    <source>
        <strain evidence="1">BV-YZ2020</strain>
    </source>
</reference>
<dbReference type="EMBL" id="CM039432">
    <property type="protein sequence ID" value="KAI4334306.1"/>
    <property type="molecule type" value="Genomic_DNA"/>
</dbReference>
<comment type="caution">
    <text evidence="1">The sequence shown here is derived from an EMBL/GenBank/DDBJ whole genome shotgun (WGS) entry which is preliminary data.</text>
</comment>
<dbReference type="Proteomes" id="UP000828941">
    <property type="component" value="Chromosome 7"/>
</dbReference>
<name>A0ACB9NGH2_BAUVA</name>